<accession>A0A5B7HRF5</accession>
<keyword evidence="3" id="KW-1185">Reference proteome</keyword>
<feature type="region of interest" description="Disordered" evidence="1">
    <location>
        <begin position="1"/>
        <end position="111"/>
    </location>
</feature>
<feature type="compositionally biased region" description="Polar residues" evidence="1">
    <location>
        <begin position="79"/>
        <end position="93"/>
    </location>
</feature>
<organism evidence="2 3">
    <name type="scientific">Portunus trituberculatus</name>
    <name type="common">Swimming crab</name>
    <name type="synonym">Neptunus trituberculatus</name>
    <dbReference type="NCBI Taxonomy" id="210409"/>
    <lineage>
        <taxon>Eukaryota</taxon>
        <taxon>Metazoa</taxon>
        <taxon>Ecdysozoa</taxon>
        <taxon>Arthropoda</taxon>
        <taxon>Crustacea</taxon>
        <taxon>Multicrustacea</taxon>
        <taxon>Malacostraca</taxon>
        <taxon>Eumalacostraca</taxon>
        <taxon>Eucarida</taxon>
        <taxon>Decapoda</taxon>
        <taxon>Pleocyemata</taxon>
        <taxon>Brachyura</taxon>
        <taxon>Eubrachyura</taxon>
        <taxon>Portunoidea</taxon>
        <taxon>Portunidae</taxon>
        <taxon>Portuninae</taxon>
        <taxon>Portunus</taxon>
    </lineage>
</organism>
<feature type="compositionally biased region" description="Polar residues" evidence="1">
    <location>
        <begin position="1"/>
        <end position="10"/>
    </location>
</feature>
<sequence length="111" mass="11997">MSSTAPSSSMCPDPPRASPQASAMWEPRGLTSSLDPCAQALPAPWQPQPSLVPRPVAPGRHWQGQMGGRHQLRHVPRTVSPQTLPFPPTSSLRRPSAGPPEAPACRRLRVR</sequence>
<reference evidence="2 3" key="1">
    <citation type="submission" date="2019-05" db="EMBL/GenBank/DDBJ databases">
        <title>Another draft genome of Portunus trituberculatus and its Hox gene families provides insights of decapod evolution.</title>
        <authorList>
            <person name="Jeong J.-H."/>
            <person name="Song I."/>
            <person name="Kim S."/>
            <person name="Choi T."/>
            <person name="Kim D."/>
            <person name="Ryu S."/>
            <person name="Kim W."/>
        </authorList>
    </citation>
    <scope>NUCLEOTIDE SEQUENCE [LARGE SCALE GENOMIC DNA]</scope>
    <source>
        <tissue evidence="2">Muscle</tissue>
    </source>
</reference>
<evidence type="ECO:0000256" key="1">
    <source>
        <dbReference type="SAM" id="MobiDB-lite"/>
    </source>
</evidence>
<comment type="caution">
    <text evidence="2">The sequence shown here is derived from an EMBL/GenBank/DDBJ whole genome shotgun (WGS) entry which is preliminary data.</text>
</comment>
<dbReference type="Proteomes" id="UP000324222">
    <property type="component" value="Unassembled WGS sequence"/>
</dbReference>
<dbReference type="AlphaFoldDB" id="A0A5B7HRF5"/>
<evidence type="ECO:0000313" key="3">
    <source>
        <dbReference type="Proteomes" id="UP000324222"/>
    </source>
</evidence>
<gene>
    <name evidence="2" type="ORF">E2C01_066117</name>
</gene>
<dbReference type="EMBL" id="VSRR010033630">
    <property type="protein sequence ID" value="MPC71827.1"/>
    <property type="molecule type" value="Genomic_DNA"/>
</dbReference>
<feature type="compositionally biased region" description="Pro residues" evidence="1">
    <location>
        <begin position="44"/>
        <end position="56"/>
    </location>
</feature>
<proteinExistence type="predicted"/>
<protein>
    <submittedName>
        <fullName evidence="2">Uncharacterized protein</fullName>
    </submittedName>
</protein>
<evidence type="ECO:0000313" key="2">
    <source>
        <dbReference type="EMBL" id="MPC71827.1"/>
    </source>
</evidence>
<name>A0A5B7HRF5_PORTR</name>